<reference evidence="2 3" key="1">
    <citation type="submission" date="2016-12" db="EMBL/GenBank/DDBJ databases">
        <title>The new phylogeny of genus Mycobacterium.</title>
        <authorList>
            <person name="Tortoli E."/>
            <person name="Trovato A."/>
            <person name="Cirillo D.M."/>
        </authorList>
    </citation>
    <scope>NUCLEOTIDE SEQUENCE [LARGE SCALE GENOMIC DNA]</scope>
    <source>
        <strain evidence="2 3">DSM 45130</strain>
    </source>
</reference>
<organism evidence="2 3">
    <name type="scientific">Mycolicibacterium insubricum</name>
    <dbReference type="NCBI Taxonomy" id="444597"/>
    <lineage>
        <taxon>Bacteria</taxon>
        <taxon>Bacillati</taxon>
        <taxon>Actinomycetota</taxon>
        <taxon>Actinomycetes</taxon>
        <taxon>Mycobacteriales</taxon>
        <taxon>Mycobacteriaceae</taxon>
        <taxon>Mycolicibacterium</taxon>
    </lineage>
</organism>
<gene>
    <name evidence="2" type="ORF">BST26_21445</name>
</gene>
<keyword evidence="1" id="KW-0472">Membrane</keyword>
<accession>A0A1X0CKM1</accession>
<name>A0A1X0CKM1_9MYCO</name>
<protein>
    <submittedName>
        <fullName evidence="2">Uncharacterized protein</fullName>
    </submittedName>
</protein>
<feature type="transmembrane region" description="Helical" evidence="1">
    <location>
        <begin position="42"/>
        <end position="60"/>
    </location>
</feature>
<evidence type="ECO:0000256" key="1">
    <source>
        <dbReference type="SAM" id="Phobius"/>
    </source>
</evidence>
<keyword evidence="1" id="KW-1133">Transmembrane helix</keyword>
<keyword evidence="3" id="KW-1185">Reference proteome</keyword>
<keyword evidence="1" id="KW-0812">Transmembrane</keyword>
<dbReference type="AlphaFoldDB" id="A0A1X0CKM1"/>
<comment type="caution">
    <text evidence="2">The sequence shown here is derived from an EMBL/GenBank/DDBJ whole genome shotgun (WGS) entry which is preliminary data.</text>
</comment>
<evidence type="ECO:0000313" key="3">
    <source>
        <dbReference type="Proteomes" id="UP000192801"/>
    </source>
</evidence>
<dbReference type="EMBL" id="MVHS01000111">
    <property type="protein sequence ID" value="ORA60726.1"/>
    <property type="molecule type" value="Genomic_DNA"/>
</dbReference>
<dbReference type="Proteomes" id="UP000192801">
    <property type="component" value="Unassembled WGS sequence"/>
</dbReference>
<evidence type="ECO:0000313" key="2">
    <source>
        <dbReference type="EMBL" id="ORA60726.1"/>
    </source>
</evidence>
<feature type="transmembrane region" description="Helical" evidence="1">
    <location>
        <begin position="12"/>
        <end position="30"/>
    </location>
</feature>
<proteinExistence type="predicted"/>
<sequence>MSSPTDPLIPLRTAVVLLASLLIAAIAGRLTYLTSHDIPKALLAAGAAFGGGAVCLNTLIGR</sequence>
<dbReference type="RefSeq" id="WP_083033985.1">
    <property type="nucleotide sequence ID" value="NZ_JACKRM010000028.1"/>
</dbReference>